<evidence type="ECO:0000313" key="3">
    <source>
        <dbReference type="EMBL" id="CAF3620314.1"/>
    </source>
</evidence>
<organism evidence="2 5">
    <name type="scientific">Didymodactylos carnosus</name>
    <dbReference type="NCBI Taxonomy" id="1234261"/>
    <lineage>
        <taxon>Eukaryota</taxon>
        <taxon>Metazoa</taxon>
        <taxon>Spiralia</taxon>
        <taxon>Gnathifera</taxon>
        <taxon>Rotifera</taxon>
        <taxon>Eurotatoria</taxon>
        <taxon>Bdelloidea</taxon>
        <taxon>Philodinida</taxon>
        <taxon>Philodinidae</taxon>
        <taxon>Didymodactylos</taxon>
    </lineage>
</organism>
<dbReference type="EMBL" id="CAJOBA010001909">
    <property type="protein sequence ID" value="CAF3620314.1"/>
    <property type="molecule type" value="Genomic_DNA"/>
</dbReference>
<dbReference type="EMBL" id="CAJOBC010054704">
    <property type="protein sequence ID" value="CAF4189259.1"/>
    <property type="molecule type" value="Genomic_DNA"/>
</dbReference>
<dbReference type="Proteomes" id="UP000681722">
    <property type="component" value="Unassembled WGS sequence"/>
</dbReference>
<sequence length="200" mass="23559">MNSFKHFQISPSTLTERDEILLFVCFNSIMHSKYYSDEYQNKFCDKWLPKYESILHELAITMSLQLHTLKYLIVNSWLMQRSMDNILSFLMRGTTGNILFRNEYLKIINDLFVILNNEQFIEQTKMNNDTKSHDLEYLNSLENTITAAPTLVMCLIMKYILLLMNENDEIFSNVKQNQQAKEILLKLTNNAKNDDILAHA</sequence>
<comment type="caution">
    <text evidence="2">The sequence shown here is derived from an EMBL/GenBank/DDBJ whole genome shotgun (WGS) entry which is preliminary data.</text>
</comment>
<evidence type="ECO:0000313" key="4">
    <source>
        <dbReference type="EMBL" id="CAF4189259.1"/>
    </source>
</evidence>
<dbReference type="AlphaFoldDB" id="A0A815G2W4"/>
<gene>
    <name evidence="2" type="ORF">GPM918_LOCUS30075</name>
    <name evidence="1" type="ORF">OVA965_LOCUS6370</name>
    <name evidence="4" type="ORF">SRO942_LOCUS30676</name>
    <name evidence="3" type="ORF">TMI583_LOCUS6366</name>
</gene>
<dbReference type="EMBL" id="CAJNOQ010014043">
    <property type="protein sequence ID" value="CAF1333531.1"/>
    <property type="molecule type" value="Genomic_DNA"/>
</dbReference>
<proteinExistence type="predicted"/>
<reference evidence="2" key="1">
    <citation type="submission" date="2021-02" db="EMBL/GenBank/DDBJ databases">
        <authorList>
            <person name="Nowell W R."/>
        </authorList>
    </citation>
    <scope>NUCLEOTIDE SEQUENCE</scope>
</reference>
<protein>
    <submittedName>
        <fullName evidence="2">Uncharacterized protein</fullName>
    </submittedName>
</protein>
<evidence type="ECO:0000313" key="5">
    <source>
        <dbReference type="Proteomes" id="UP000663829"/>
    </source>
</evidence>
<dbReference type="Proteomes" id="UP000663829">
    <property type="component" value="Unassembled WGS sequence"/>
</dbReference>
<keyword evidence="5" id="KW-1185">Reference proteome</keyword>
<evidence type="ECO:0000313" key="2">
    <source>
        <dbReference type="EMBL" id="CAF1333531.1"/>
    </source>
</evidence>
<evidence type="ECO:0000313" key="1">
    <source>
        <dbReference type="EMBL" id="CAF0835556.1"/>
    </source>
</evidence>
<name>A0A815G2W4_9BILA</name>
<dbReference type="Proteomes" id="UP000677228">
    <property type="component" value="Unassembled WGS sequence"/>
</dbReference>
<accession>A0A815G2W4</accession>
<dbReference type="Proteomes" id="UP000682733">
    <property type="component" value="Unassembled WGS sequence"/>
</dbReference>
<dbReference type="EMBL" id="CAJNOK010001909">
    <property type="protein sequence ID" value="CAF0835556.1"/>
    <property type="molecule type" value="Genomic_DNA"/>
</dbReference>